<feature type="domain" description="Transcriptional regulator SutA RNAP-binding" evidence="2">
    <location>
        <begin position="5"/>
        <end position="38"/>
    </location>
</feature>
<evidence type="ECO:0000256" key="1">
    <source>
        <dbReference type="SAM" id="MobiDB-lite"/>
    </source>
</evidence>
<feature type="region of interest" description="Disordered" evidence="1">
    <location>
        <begin position="70"/>
        <end position="90"/>
    </location>
</feature>
<accession>A0A917ZBY4</accession>
<dbReference type="Proteomes" id="UP000599578">
    <property type="component" value="Unassembled WGS sequence"/>
</dbReference>
<proteinExistence type="predicted"/>
<dbReference type="AlphaFoldDB" id="A0A917ZBY4"/>
<dbReference type="InterPro" id="IPR049191">
    <property type="entry name" value="SutA_RBD"/>
</dbReference>
<sequence length="109" mass="12304">MIKRPSKAEQHRELERLTAEYLNKGGTITRVEQGETGLVNGAFGKQAFTLSEPKQTRTAVPEVLAAIDARRKAKTSRAQASAQGRRRRPKKQVIYDDFGEPLRVVWIDK</sequence>
<gene>
    <name evidence="3" type="ORF">GCM10011348_15690</name>
</gene>
<organism evidence="3 4">
    <name type="scientific">Marinobacterium nitratireducens</name>
    <dbReference type="NCBI Taxonomy" id="518897"/>
    <lineage>
        <taxon>Bacteria</taxon>
        <taxon>Pseudomonadati</taxon>
        <taxon>Pseudomonadota</taxon>
        <taxon>Gammaproteobacteria</taxon>
        <taxon>Oceanospirillales</taxon>
        <taxon>Oceanospirillaceae</taxon>
        <taxon>Marinobacterium</taxon>
    </lineage>
</organism>
<protein>
    <recommendedName>
        <fullName evidence="2">Transcriptional regulator SutA RNAP-binding domain-containing protein</fullName>
    </recommendedName>
</protein>
<dbReference type="Pfam" id="PF20661">
    <property type="entry name" value="SutA-RBD"/>
    <property type="match status" value="1"/>
</dbReference>
<comment type="caution">
    <text evidence="3">The sequence shown here is derived from an EMBL/GenBank/DDBJ whole genome shotgun (WGS) entry which is preliminary data.</text>
</comment>
<reference evidence="3 4" key="1">
    <citation type="journal article" date="2014" name="Int. J. Syst. Evol. Microbiol.">
        <title>Complete genome sequence of Corynebacterium casei LMG S-19264T (=DSM 44701T), isolated from a smear-ripened cheese.</title>
        <authorList>
            <consortium name="US DOE Joint Genome Institute (JGI-PGF)"/>
            <person name="Walter F."/>
            <person name="Albersmeier A."/>
            <person name="Kalinowski J."/>
            <person name="Ruckert C."/>
        </authorList>
    </citation>
    <scope>NUCLEOTIDE SEQUENCE [LARGE SCALE GENOMIC DNA]</scope>
    <source>
        <strain evidence="3 4">CGMCC 1.7286</strain>
    </source>
</reference>
<keyword evidence="4" id="KW-1185">Reference proteome</keyword>
<name>A0A917ZBY4_9GAMM</name>
<evidence type="ECO:0000259" key="2">
    <source>
        <dbReference type="Pfam" id="PF20661"/>
    </source>
</evidence>
<evidence type="ECO:0000313" key="3">
    <source>
        <dbReference type="EMBL" id="GGO79996.1"/>
    </source>
</evidence>
<dbReference type="EMBL" id="BMLT01000003">
    <property type="protein sequence ID" value="GGO79996.1"/>
    <property type="molecule type" value="Genomic_DNA"/>
</dbReference>
<dbReference type="RefSeq" id="WP_188860023.1">
    <property type="nucleotide sequence ID" value="NZ_BMLT01000003.1"/>
</dbReference>
<evidence type="ECO:0000313" key="4">
    <source>
        <dbReference type="Proteomes" id="UP000599578"/>
    </source>
</evidence>